<name>A0ABM0YZR9_CAMSA</name>
<keyword evidence="2" id="KW-0964">Secreted</keyword>
<evidence type="ECO:0000256" key="3">
    <source>
        <dbReference type="SAM" id="SignalP"/>
    </source>
</evidence>
<organism evidence="4 5">
    <name type="scientific">Camelina sativa</name>
    <name type="common">False flax</name>
    <name type="synonym">Myagrum sativum</name>
    <dbReference type="NCBI Taxonomy" id="90675"/>
    <lineage>
        <taxon>Eukaryota</taxon>
        <taxon>Viridiplantae</taxon>
        <taxon>Streptophyta</taxon>
        <taxon>Embryophyta</taxon>
        <taxon>Tracheophyta</taxon>
        <taxon>Spermatophyta</taxon>
        <taxon>Magnoliopsida</taxon>
        <taxon>eudicotyledons</taxon>
        <taxon>Gunneridae</taxon>
        <taxon>Pentapetalae</taxon>
        <taxon>rosids</taxon>
        <taxon>malvids</taxon>
        <taxon>Brassicales</taxon>
        <taxon>Brassicaceae</taxon>
        <taxon>Camelineae</taxon>
        <taxon>Camelina</taxon>
    </lineage>
</organism>
<dbReference type="Proteomes" id="UP000694864">
    <property type="component" value="Chromosome 5"/>
</dbReference>
<dbReference type="GeneID" id="104785000"/>
<dbReference type="InterPro" id="IPR002061">
    <property type="entry name" value="Scorpion_toxinL/defensin"/>
</dbReference>
<proteinExistence type="predicted"/>
<dbReference type="SUPFAM" id="SSF57095">
    <property type="entry name" value="Scorpion toxin-like"/>
    <property type="match status" value="1"/>
</dbReference>
<reference evidence="5" key="2">
    <citation type="submission" date="2025-08" db="UniProtKB">
        <authorList>
            <consortium name="RefSeq"/>
        </authorList>
    </citation>
    <scope>IDENTIFICATION</scope>
    <source>
        <tissue evidence="5">Leaf</tissue>
    </source>
</reference>
<keyword evidence="3" id="KW-0732">Signal</keyword>
<dbReference type="InterPro" id="IPR036574">
    <property type="entry name" value="Scorpion_toxin-like_sf"/>
</dbReference>
<dbReference type="Pfam" id="PF00537">
    <property type="entry name" value="Toxin_3"/>
    <property type="match status" value="1"/>
</dbReference>
<gene>
    <name evidence="5" type="primary">LOC104785000</name>
</gene>
<evidence type="ECO:0000313" key="5">
    <source>
        <dbReference type="RefSeq" id="XP_010508413.1"/>
    </source>
</evidence>
<reference evidence="4" key="1">
    <citation type="journal article" date="2014" name="Nat. Commun.">
        <title>The emerging biofuel crop Camelina sativa retains a highly undifferentiated hexaploid genome structure.</title>
        <authorList>
            <person name="Kagale S."/>
            <person name="Koh C."/>
            <person name="Nixon J."/>
            <person name="Bollina V."/>
            <person name="Clarke W.E."/>
            <person name="Tuteja R."/>
            <person name="Spillane C."/>
            <person name="Robinson S.J."/>
            <person name="Links M.G."/>
            <person name="Clarke C."/>
            <person name="Higgins E.E."/>
            <person name="Huebert T."/>
            <person name="Sharpe A.G."/>
            <person name="Parkin I.A."/>
        </authorList>
    </citation>
    <scope>NUCLEOTIDE SEQUENCE [LARGE SCALE GENOMIC DNA]</scope>
    <source>
        <strain evidence="4">cv. DH55</strain>
    </source>
</reference>
<protein>
    <submittedName>
        <fullName evidence="5">Defensin-like protein 194</fullName>
    </submittedName>
</protein>
<keyword evidence="4" id="KW-1185">Reference proteome</keyword>
<feature type="signal peptide" evidence="3">
    <location>
        <begin position="1"/>
        <end position="29"/>
    </location>
</feature>
<evidence type="ECO:0000313" key="4">
    <source>
        <dbReference type="Proteomes" id="UP000694864"/>
    </source>
</evidence>
<dbReference type="Gene3D" id="3.30.30.10">
    <property type="entry name" value="Knottin, scorpion toxin-like"/>
    <property type="match status" value="1"/>
</dbReference>
<sequence length="100" mass="11237">MAMATKLVSTFAIFFFLALVISEMPKTEAHDEQCLKEYVDAPPSFCTARIYPSLCYYKCQSDKGAKGGKCYRKIGGDDNPLICFCNFCSDKPTDQFLSYV</sequence>
<feature type="chain" id="PRO_5045866633" evidence="3">
    <location>
        <begin position="30"/>
        <end position="100"/>
    </location>
</feature>
<evidence type="ECO:0000256" key="2">
    <source>
        <dbReference type="ARBA" id="ARBA00022525"/>
    </source>
</evidence>
<dbReference type="RefSeq" id="XP_010508413.1">
    <property type="nucleotide sequence ID" value="XM_010510111.2"/>
</dbReference>
<comment type="subcellular location">
    <subcellularLocation>
        <location evidence="1">Secreted</location>
    </subcellularLocation>
</comment>
<accession>A0ABM0YZR9</accession>
<evidence type="ECO:0000256" key="1">
    <source>
        <dbReference type="ARBA" id="ARBA00004613"/>
    </source>
</evidence>